<evidence type="ECO:0000313" key="1">
    <source>
        <dbReference type="EMBL" id="QGZ13988.1"/>
    </source>
</evidence>
<keyword evidence="2" id="KW-1185">Reference proteome</keyword>
<sequence>MAIKKSESKLISEGILSTDRSYGVRQITVEKPVLRETLKIDHSLVARLVYEHLNNQGLIFDCDKYELDPNMTYEIFSGDYTLTLEKIVDNEYERILAE</sequence>
<reference evidence="1 2" key="1">
    <citation type="submission" date="2019-10" db="EMBL/GenBank/DDBJ databases">
        <title>Complete genome sequence of bacteriophage vB_RLeM_RL38JI.</title>
        <authorList>
            <person name="Gunathilake D."/>
            <person name="Bhat S."/>
            <person name="Yost C.K."/>
            <person name="Hynes M.F."/>
        </authorList>
    </citation>
    <scope>NUCLEOTIDE SEQUENCE [LARGE SCALE GENOMIC DNA]</scope>
</reference>
<evidence type="ECO:0000313" key="2">
    <source>
        <dbReference type="Proteomes" id="UP000436513"/>
    </source>
</evidence>
<proteinExistence type="predicted"/>
<dbReference type="EMBL" id="MN549360">
    <property type="protein sequence ID" value="QGZ13988.1"/>
    <property type="molecule type" value="Genomic_DNA"/>
</dbReference>
<name>A0A6B9J3F1_9CAUD</name>
<dbReference type="Proteomes" id="UP000436513">
    <property type="component" value="Segment"/>
</dbReference>
<accession>A0A6B9J3F1</accession>
<gene>
    <name evidence="1" type="ORF">RL38J1_153</name>
</gene>
<protein>
    <submittedName>
        <fullName evidence="1">Uncharacterized protein</fullName>
    </submittedName>
</protein>
<organism evidence="1 2">
    <name type="scientific">Rhizobium phage RL38J1</name>
    <dbReference type="NCBI Taxonomy" id="2663232"/>
    <lineage>
        <taxon>Viruses</taxon>
        <taxon>Duplodnaviria</taxon>
        <taxon>Heunggongvirae</taxon>
        <taxon>Uroviricota</taxon>
        <taxon>Caudoviricetes</taxon>
        <taxon>Pootjesviridae</taxon>
        <taxon>Innesvirus</taxon>
        <taxon>Innesvirus RL38J1</taxon>
    </lineage>
</organism>